<reference evidence="7 8" key="1">
    <citation type="submission" date="2016-12" db="EMBL/GenBank/DDBJ databases">
        <title>Genomic comparison of strains in the 'Actinomyces naeslundii' group.</title>
        <authorList>
            <person name="Mughal S.R."/>
            <person name="Do T."/>
            <person name="Gilbert S.C."/>
            <person name="Witherden E.A."/>
            <person name="Didelot X."/>
            <person name="Beighton D."/>
        </authorList>
    </citation>
    <scope>NUCLEOTIDE SEQUENCE [LARGE SCALE GENOMIC DNA]</scope>
    <source>
        <strain evidence="7 8">S64C</strain>
    </source>
</reference>
<dbReference type="SUPFAM" id="SSF52540">
    <property type="entry name" value="P-loop containing nucleoside triphosphate hydrolases"/>
    <property type="match status" value="1"/>
</dbReference>
<dbReference type="PROSITE" id="PS50110">
    <property type="entry name" value="RESPONSE_REGULATORY"/>
    <property type="match status" value="1"/>
</dbReference>
<dbReference type="SUPFAM" id="SSF52172">
    <property type="entry name" value="CheY-like"/>
    <property type="match status" value="1"/>
</dbReference>
<evidence type="ECO:0000256" key="5">
    <source>
        <dbReference type="SAM" id="Phobius"/>
    </source>
</evidence>
<protein>
    <submittedName>
        <fullName evidence="7">Pilus assembly protein TadE</fullName>
    </submittedName>
</protein>
<dbReference type="InterPro" id="IPR001789">
    <property type="entry name" value="Sig_transdc_resp-reg_receiver"/>
</dbReference>
<organism evidence="7 8">
    <name type="scientific">Actinomyces oris</name>
    <dbReference type="NCBI Taxonomy" id="544580"/>
    <lineage>
        <taxon>Bacteria</taxon>
        <taxon>Bacillati</taxon>
        <taxon>Actinomycetota</taxon>
        <taxon>Actinomycetes</taxon>
        <taxon>Actinomycetales</taxon>
        <taxon>Actinomycetaceae</taxon>
        <taxon>Actinomyces</taxon>
    </lineage>
</organism>
<dbReference type="Pfam" id="PF00072">
    <property type="entry name" value="Response_reg"/>
    <property type="match status" value="1"/>
</dbReference>
<dbReference type="GO" id="GO:0005829">
    <property type="term" value="C:cytosol"/>
    <property type="evidence" value="ECO:0007669"/>
    <property type="project" value="TreeGrafter"/>
</dbReference>
<dbReference type="GO" id="GO:0009898">
    <property type="term" value="C:cytoplasmic side of plasma membrane"/>
    <property type="evidence" value="ECO:0007669"/>
    <property type="project" value="TreeGrafter"/>
</dbReference>
<dbReference type="GO" id="GO:0051782">
    <property type="term" value="P:negative regulation of cell division"/>
    <property type="evidence" value="ECO:0007669"/>
    <property type="project" value="TreeGrafter"/>
</dbReference>
<accession>A0A1Q8HW12</accession>
<evidence type="ECO:0000256" key="2">
    <source>
        <dbReference type="ARBA" id="ARBA00022840"/>
    </source>
</evidence>
<feature type="compositionally biased region" description="Low complexity" evidence="4">
    <location>
        <begin position="383"/>
        <end position="396"/>
    </location>
</feature>
<dbReference type="GO" id="GO:0016887">
    <property type="term" value="F:ATP hydrolysis activity"/>
    <property type="evidence" value="ECO:0007669"/>
    <property type="project" value="TreeGrafter"/>
</dbReference>
<evidence type="ECO:0000256" key="1">
    <source>
        <dbReference type="ARBA" id="ARBA00022741"/>
    </source>
</evidence>
<dbReference type="InterPro" id="IPR050625">
    <property type="entry name" value="ParA/MinD_ATPase"/>
</dbReference>
<evidence type="ECO:0000313" key="8">
    <source>
        <dbReference type="Proteomes" id="UP000185736"/>
    </source>
</evidence>
<dbReference type="PANTHER" id="PTHR43384:SF6">
    <property type="entry name" value="SEPTUM SITE-DETERMINING PROTEIN MIND HOMOLOG, CHLOROPLASTIC"/>
    <property type="match status" value="1"/>
</dbReference>
<feature type="compositionally biased region" description="Basic residues" evidence="4">
    <location>
        <begin position="397"/>
        <end position="408"/>
    </location>
</feature>
<gene>
    <name evidence="7" type="ORF">BKH32_12940</name>
</gene>
<keyword evidence="5" id="KW-1133">Transmembrane helix</keyword>
<feature type="region of interest" description="Disordered" evidence="4">
    <location>
        <begin position="381"/>
        <end position="408"/>
    </location>
</feature>
<dbReference type="GO" id="GO:0005524">
    <property type="term" value="F:ATP binding"/>
    <property type="evidence" value="ECO:0007669"/>
    <property type="project" value="UniProtKB-KW"/>
</dbReference>
<comment type="caution">
    <text evidence="7">The sequence shown here is derived from an EMBL/GenBank/DDBJ whole genome shotgun (WGS) entry which is preliminary data.</text>
</comment>
<name>A0A1Q8HW12_9ACTO</name>
<dbReference type="PANTHER" id="PTHR43384">
    <property type="entry name" value="SEPTUM SITE-DETERMINING PROTEIN MIND HOMOLOG, CHLOROPLASTIC-RELATED"/>
    <property type="match status" value="1"/>
</dbReference>
<dbReference type="Gene3D" id="3.40.50.2300">
    <property type="match status" value="1"/>
</dbReference>
<evidence type="ECO:0000313" key="7">
    <source>
        <dbReference type="EMBL" id="OLL13040.1"/>
    </source>
</evidence>
<evidence type="ECO:0000256" key="4">
    <source>
        <dbReference type="SAM" id="MobiDB-lite"/>
    </source>
</evidence>
<dbReference type="GO" id="GO:0000160">
    <property type="term" value="P:phosphorelay signal transduction system"/>
    <property type="evidence" value="ECO:0007669"/>
    <property type="project" value="InterPro"/>
</dbReference>
<dbReference type="InterPro" id="IPR025669">
    <property type="entry name" value="AAA_dom"/>
</dbReference>
<dbReference type="Pfam" id="PF13614">
    <property type="entry name" value="AAA_31"/>
    <property type="match status" value="1"/>
</dbReference>
<keyword evidence="5" id="KW-0812">Transmembrane</keyword>
<feature type="transmembrane region" description="Helical" evidence="5">
    <location>
        <begin position="412"/>
        <end position="434"/>
    </location>
</feature>
<feature type="modified residue" description="4-aspartylphosphate" evidence="3">
    <location>
        <position position="53"/>
    </location>
</feature>
<keyword evidence="5" id="KW-0472">Membrane</keyword>
<dbReference type="AlphaFoldDB" id="A0A1Q8HW12"/>
<dbReference type="EMBL" id="MSGO01000083">
    <property type="protein sequence ID" value="OLL13040.1"/>
    <property type="molecule type" value="Genomic_DNA"/>
</dbReference>
<dbReference type="InterPro" id="IPR027417">
    <property type="entry name" value="P-loop_NTPase"/>
</dbReference>
<keyword evidence="1" id="KW-0547">Nucleotide-binding</keyword>
<feature type="domain" description="Response regulatory" evidence="6">
    <location>
        <begin position="3"/>
        <end position="118"/>
    </location>
</feature>
<evidence type="ECO:0000259" key="6">
    <source>
        <dbReference type="PROSITE" id="PS50110"/>
    </source>
</evidence>
<dbReference type="SMART" id="SM00448">
    <property type="entry name" value="REC"/>
    <property type="match status" value="1"/>
</dbReference>
<keyword evidence="2" id="KW-0067">ATP-binding</keyword>
<dbReference type="Proteomes" id="UP000185736">
    <property type="component" value="Unassembled WGS sequence"/>
</dbReference>
<sequence length="513" mass="54472">MMQYLVTDHEETRQQVLAAMAEAEGLGEVRTVASPEKLRELLEPEVTSCILVDEALEGRIALPTVQELSRTYPLIPVVLLSRARTSESVVAAMDAGARTVLALPLSLEEITNRLLPVLAWSRAVRSEASSREEITARRQGTITAVVGAKGGVGTSTVALMAAAQLAQGARTCLVDLDVRGGDLAAMTGISVRRSITDLADIAAEVSAREISEVMYPLPGGIALLPAPEQGETGEMLTESATRQILTMLRYQFDHVVLDCGNRLDDILAMGLDSADRALIVTTPDAPALRSVRRLSDALDRLDIARGRPFGLVVNLTNRQREIQPATAVKMTGVALAASIPDLTAQIEMAVNSNTLLTSRVPAMAKAAQSIAGAITAETMPGHASASDQSAAAGSTKAARRGRKRRRSQRGQITVEFPVVFALATAFILMCIQALSLGISYMYATHAANEAAHAYGIGKSPGQVQQEVTSRLPNSYAARTKVTRSGADRVTVTLPVLSVVDMNTSASAGIVWEK</sequence>
<dbReference type="InterPro" id="IPR011006">
    <property type="entry name" value="CheY-like_superfamily"/>
</dbReference>
<dbReference type="Gene3D" id="3.40.50.300">
    <property type="entry name" value="P-loop containing nucleotide triphosphate hydrolases"/>
    <property type="match status" value="1"/>
</dbReference>
<evidence type="ECO:0000256" key="3">
    <source>
        <dbReference type="PROSITE-ProRule" id="PRU00169"/>
    </source>
</evidence>
<keyword evidence="3" id="KW-0597">Phosphoprotein</keyword>
<proteinExistence type="predicted"/>